<organism evidence="6 7">
    <name type="scientific">Paragonimus skrjabini miyazakii</name>
    <dbReference type="NCBI Taxonomy" id="59628"/>
    <lineage>
        <taxon>Eukaryota</taxon>
        <taxon>Metazoa</taxon>
        <taxon>Spiralia</taxon>
        <taxon>Lophotrochozoa</taxon>
        <taxon>Platyhelminthes</taxon>
        <taxon>Trematoda</taxon>
        <taxon>Digenea</taxon>
        <taxon>Plagiorchiida</taxon>
        <taxon>Troglotremata</taxon>
        <taxon>Troglotrematidae</taxon>
        <taxon>Paragonimus</taxon>
    </lineage>
</organism>
<evidence type="ECO:0000256" key="2">
    <source>
        <dbReference type="ARBA" id="ARBA00023015"/>
    </source>
</evidence>
<evidence type="ECO:0000256" key="4">
    <source>
        <dbReference type="ARBA" id="ARBA00023242"/>
    </source>
</evidence>
<dbReference type="InterPro" id="IPR011598">
    <property type="entry name" value="bHLH_dom"/>
</dbReference>
<keyword evidence="2" id="KW-0805">Transcription regulation</keyword>
<reference evidence="6" key="1">
    <citation type="submission" date="2019-07" db="EMBL/GenBank/DDBJ databases">
        <title>Annotation for the trematode Paragonimus miyazaki's.</title>
        <authorList>
            <person name="Choi Y.-J."/>
        </authorList>
    </citation>
    <scope>NUCLEOTIDE SEQUENCE</scope>
    <source>
        <strain evidence="6">Japan</strain>
    </source>
</reference>
<dbReference type="InterPro" id="IPR050370">
    <property type="entry name" value="HES_HEY"/>
</dbReference>
<dbReference type="AlphaFoldDB" id="A0A8S9Z2K9"/>
<feature type="domain" description="BHLH" evidence="5">
    <location>
        <begin position="59"/>
        <end position="123"/>
    </location>
</feature>
<dbReference type="Proteomes" id="UP000822476">
    <property type="component" value="Unassembled WGS sequence"/>
</dbReference>
<accession>A0A8S9Z2K9</accession>
<gene>
    <name evidence="6" type="ORF">EG68_01151</name>
</gene>
<name>A0A8S9Z2K9_9TREM</name>
<evidence type="ECO:0000256" key="3">
    <source>
        <dbReference type="ARBA" id="ARBA00023163"/>
    </source>
</evidence>
<dbReference type="PANTHER" id="PTHR10985">
    <property type="entry name" value="BASIC HELIX-LOOP-HELIX TRANSCRIPTION FACTOR, HES-RELATED"/>
    <property type="match status" value="1"/>
</dbReference>
<protein>
    <recommendedName>
        <fullName evidence="5">BHLH domain-containing protein</fullName>
    </recommendedName>
</protein>
<sequence>MAVSTPTTQWAYSCGLLPTSSPPFPPTNLPYSAIPVCYQGMVPILPKAACIKPSTRACGKRRNKPLMEKRRRERINRALDELKSLVTDAAITDATSASVTTSGQHKLEKADILEQAVTFVRGAVNVGRFPHQSQSVQLPPDLDGVNMKMFVCGFNCCESTVKRLFENALNTMSPHFTTDLIHSEPPNLPSLFSAILRALSYQRREALDNLVHMHSIPPAGLACVTPVGVGSTGSSHSTASPPETSPPQWERPILNAAPCPISVPTSSTSLKKRVLRYQTSVTTSDSLGNSGLSSDSSNNSVYLHNLGCIWRPW</sequence>
<dbReference type="OrthoDB" id="6268421at2759"/>
<dbReference type="Pfam" id="PF00010">
    <property type="entry name" value="HLH"/>
    <property type="match status" value="1"/>
</dbReference>
<dbReference type="PROSITE" id="PS50888">
    <property type="entry name" value="BHLH"/>
    <property type="match status" value="1"/>
</dbReference>
<proteinExistence type="predicted"/>
<keyword evidence="7" id="KW-1185">Reference proteome</keyword>
<keyword evidence="3" id="KW-0804">Transcription</keyword>
<dbReference type="GO" id="GO:0005634">
    <property type="term" value="C:nucleus"/>
    <property type="evidence" value="ECO:0007669"/>
    <property type="project" value="UniProtKB-SubCell"/>
</dbReference>
<comment type="caution">
    <text evidence="6">The sequence shown here is derived from an EMBL/GenBank/DDBJ whole genome shotgun (WGS) entry which is preliminary data.</text>
</comment>
<keyword evidence="4" id="KW-0539">Nucleus</keyword>
<evidence type="ECO:0000313" key="7">
    <source>
        <dbReference type="Proteomes" id="UP000822476"/>
    </source>
</evidence>
<dbReference type="Gene3D" id="4.10.280.10">
    <property type="entry name" value="Helix-loop-helix DNA-binding domain"/>
    <property type="match status" value="1"/>
</dbReference>
<dbReference type="EMBL" id="JTDE01000299">
    <property type="protein sequence ID" value="KAF7261665.1"/>
    <property type="molecule type" value="Genomic_DNA"/>
</dbReference>
<comment type="subcellular location">
    <subcellularLocation>
        <location evidence="1">Nucleus</location>
    </subcellularLocation>
</comment>
<evidence type="ECO:0000256" key="1">
    <source>
        <dbReference type="ARBA" id="ARBA00004123"/>
    </source>
</evidence>
<dbReference type="SUPFAM" id="SSF47459">
    <property type="entry name" value="HLH, helix-loop-helix DNA-binding domain"/>
    <property type="match status" value="1"/>
</dbReference>
<evidence type="ECO:0000313" key="6">
    <source>
        <dbReference type="EMBL" id="KAF7261665.1"/>
    </source>
</evidence>
<dbReference type="CDD" id="cd11410">
    <property type="entry name" value="bHLH_O_HES"/>
    <property type="match status" value="1"/>
</dbReference>
<evidence type="ECO:0000259" key="5">
    <source>
        <dbReference type="PROSITE" id="PS50888"/>
    </source>
</evidence>
<dbReference type="GO" id="GO:0046983">
    <property type="term" value="F:protein dimerization activity"/>
    <property type="evidence" value="ECO:0007669"/>
    <property type="project" value="InterPro"/>
</dbReference>
<dbReference type="SMART" id="SM00353">
    <property type="entry name" value="HLH"/>
    <property type="match status" value="1"/>
</dbReference>
<dbReference type="InterPro" id="IPR036638">
    <property type="entry name" value="HLH_DNA-bd_sf"/>
</dbReference>